<name>A0AAP8E167_9LACT</name>
<organism evidence="2 3">
    <name type="scientific">Lactococcus lactis</name>
    <dbReference type="NCBI Taxonomy" id="1358"/>
    <lineage>
        <taxon>Bacteria</taxon>
        <taxon>Bacillati</taxon>
        <taxon>Bacillota</taxon>
        <taxon>Bacilli</taxon>
        <taxon>Lactobacillales</taxon>
        <taxon>Streptococcaceae</taxon>
        <taxon>Lactococcus</taxon>
    </lineage>
</organism>
<evidence type="ECO:0000256" key="1">
    <source>
        <dbReference type="SAM" id="Phobius"/>
    </source>
</evidence>
<reference evidence="2" key="1">
    <citation type="submission" date="2017-01" db="EMBL/GenBank/DDBJ databases">
        <authorList>
            <person name="Lo R."/>
        </authorList>
    </citation>
    <scope>NUCLEOTIDE SEQUENCE</scope>
    <source>
        <strain evidence="2">537</strain>
    </source>
</reference>
<protein>
    <submittedName>
        <fullName evidence="2">Uncharacterized protein</fullName>
    </submittedName>
</protein>
<evidence type="ECO:0000313" key="3">
    <source>
        <dbReference type="Proteomes" id="UP000225275"/>
    </source>
</evidence>
<dbReference type="AlphaFoldDB" id="A0AAP8E167"/>
<proteinExistence type="predicted"/>
<evidence type="ECO:0000313" key="2">
    <source>
        <dbReference type="EMBL" id="PFG88834.1"/>
    </source>
</evidence>
<comment type="caution">
    <text evidence="2">The sequence shown here is derived from an EMBL/GenBank/DDBJ whole genome shotgun (WGS) entry which is preliminary data.</text>
</comment>
<sequence length="194" mass="21324">MFNFFFGQGMNTFWGAIGAFGTVLAFAVALGQLVNQSKYKNRLLEMEQASEVSSGWLVDERPNISEEEMRQVNGIPSSARLNNNSSLPIYNVFLLSSHLRASENPMDMGISHYKHFDIVAPGEKNIIVMTGGSGAGDHPALAMLFSDSKGITWLRTPKGLLIKMKKEMVNEFLMVYKIDGGPYGNGQSVEVGKP</sequence>
<feature type="transmembrane region" description="Helical" evidence="1">
    <location>
        <begin position="12"/>
        <end position="34"/>
    </location>
</feature>
<accession>A0AAP8E167</accession>
<keyword evidence="1" id="KW-0812">Transmembrane</keyword>
<keyword evidence="1" id="KW-1133">Transmembrane helix</keyword>
<dbReference type="RefSeq" id="WP_098393421.1">
    <property type="nucleotide sequence ID" value="NZ_JAOWLS010000003.1"/>
</dbReference>
<dbReference type="EMBL" id="MTJS01000002">
    <property type="protein sequence ID" value="PFG88834.1"/>
    <property type="molecule type" value="Genomic_DNA"/>
</dbReference>
<reference evidence="2" key="2">
    <citation type="journal article" date="2018" name="Food Control">
        <title>Characterization of Lactococcus lactis isolates from herbs, fruits and vegetables for use as biopreservatives against Listeria monocytogenes in cheese.</title>
        <authorList>
            <person name="Ho V."/>
            <person name="Lo R."/>
            <person name="Bansal N."/>
            <person name="Turner M.S."/>
        </authorList>
    </citation>
    <scope>NUCLEOTIDE SEQUENCE</scope>
    <source>
        <strain evidence="2">537</strain>
    </source>
</reference>
<gene>
    <name evidence="2" type="ORF">BW154_04905</name>
</gene>
<keyword evidence="1" id="KW-0472">Membrane</keyword>
<dbReference type="Proteomes" id="UP000225275">
    <property type="component" value="Unassembled WGS sequence"/>
</dbReference>